<dbReference type="OrthoDB" id="109105at2759"/>
<gene>
    <name evidence="1" type="ORF">Pfra01_002146700</name>
</gene>
<dbReference type="Proteomes" id="UP001165121">
    <property type="component" value="Unassembled WGS sequence"/>
</dbReference>
<accession>A0A9W7D3E7</accession>
<dbReference type="EMBL" id="BSXT01003088">
    <property type="protein sequence ID" value="GMF52433.1"/>
    <property type="molecule type" value="Genomic_DNA"/>
</dbReference>
<evidence type="ECO:0000313" key="2">
    <source>
        <dbReference type="Proteomes" id="UP001165121"/>
    </source>
</evidence>
<reference evidence="1" key="1">
    <citation type="submission" date="2023-04" db="EMBL/GenBank/DDBJ databases">
        <title>Phytophthora fragariaefolia NBRC 109709.</title>
        <authorList>
            <person name="Ichikawa N."/>
            <person name="Sato H."/>
            <person name="Tonouchi N."/>
        </authorList>
    </citation>
    <scope>NUCLEOTIDE SEQUENCE</scope>
    <source>
        <strain evidence="1">NBRC 109709</strain>
    </source>
</reference>
<name>A0A9W7D3E7_9STRA</name>
<keyword evidence="2" id="KW-1185">Reference proteome</keyword>
<proteinExistence type="predicted"/>
<sequence>MVCSVEEALSVLKQLKSSPVLSALEYSSVVTLAMVLESFARMDHEFDAIDAELASTKTFLASVEAEHLSAEKLASKVLVAREAERELPLSEKALADLWDVGPHLRVLVEMLSSWLLRDREFLQPDYIVHELVRLRLRHFAVAQKLQEIRVLLEGLETLTSLGRAFGAIDLKP</sequence>
<dbReference type="AlphaFoldDB" id="A0A9W7D3E7"/>
<comment type="caution">
    <text evidence="1">The sequence shown here is derived from an EMBL/GenBank/DDBJ whole genome shotgun (WGS) entry which is preliminary data.</text>
</comment>
<protein>
    <submittedName>
        <fullName evidence="1">Unnamed protein product</fullName>
    </submittedName>
</protein>
<evidence type="ECO:0000313" key="1">
    <source>
        <dbReference type="EMBL" id="GMF52433.1"/>
    </source>
</evidence>
<organism evidence="1 2">
    <name type="scientific">Phytophthora fragariaefolia</name>
    <dbReference type="NCBI Taxonomy" id="1490495"/>
    <lineage>
        <taxon>Eukaryota</taxon>
        <taxon>Sar</taxon>
        <taxon>Stramenopiles</taxon>
        <taxon>Oomycota</taxon>
        <taxon>Peronosporomycetes</taxon>
        <taxon>Peronosporales</taxon>
        <taxon>Peronosporaceae</taxon>
        <taxon>Phytophthora</taxon>
    </lineage>
</organism>